<accession>A0A164PGS4</accession>
<dbReference type="CDD" id="cd07377">
    <property type="entry name" value="WHTH_GntR"/>
    <property type="match status" value="1"/>
</dbReference>
<dbReference type="PATRIC" id="fig|1396.535.peg.3155"/>
<dbReference type="InterPro" id="IPR036390">
    <property type="entry name" value="WH_DNA-bd_sf"/>
</dbReference>
<dbReference type="SUPFAM" id="SSF46785">
    <property type="entry name" value="Winged helix' DNA-binding domain"/>
    <property type="match status" value="1"/>
</dbReference>
<sequence>MNIIISNSSQDPIYVQIRKQLSQLILNGGLNGGLKGGDQLPSIRSLAKELQISVITTKRAYEELEKEGYIETVAGKGTYVSRKNNELLKEQRLRLLESKAEEIVNESKALQLSLEDLQQMIACLYEGE</sequence>
<dbReference type="RefSeq" id="WP_063260823.1">
    <property type="nucleotide sequence ID" value="NZ_LJKE01000041.1"/>
</dbReference>
<evidence type="ECO:0000256" key="1">
    <source>
        <dbReference type="ARBA" id="ARBA00023015"/>
    </source>
</evidence>
<dbReference type="PANTHER" id="PTHR38445">
    <property type="entry name" value="HTH-TYPE TRANSCRIPTIONAL REPRESSOR YTRA"/>
    <property type="match status" value="1"/>
</dbReference>
<dbReference type="PROSITE" id="PS50949">
    <property type="entry name" value="HTH_GNTR"/>
    <property type="match status" value="1"/>
</dbReference>
<dbReference type="InterPro" id="IPR000524">
    <property type="entry name" value="Tscrpt_reg_HTH_GntR"/>
</dbReference>
<protein>
    <submittedName>
        <fullName evidence="6">Transcriptional regulator GntR family</fullName>
    </submittedName>
</protein>
<feature type="coiled-coil region" evidence="4">
    <location>
        <begin position="93"/>
        <end position="120"/>
    </location>
</feature>
<feature type="domain" description="HTH gntR-type" evidence="5">
    <location>
        <begin position="11"/>
        <end position="83"/>
    </location>
</feature>
<name>A0A164PGS4_BACCE</name>
<evidence type="ECO:0000256" key="4">
    <source>
        <dbReference type="SAM" id="Coils"/>
    </source>
</evidence>
<keyword evidence="1" id="KW-0805">Transcription regulation</keyword>
<evidence type="ECO:0000256" key="3">
    <source>
        <dbReference type="ARBA" id="ARBA00023163"/>
    </source>
</evidence>
<evidence type="ECO:0000313" key="7">
    <source>
        <dbReference type="Proteomes" id="UP000076482"/>
    </source>
</evidence>
<keyword evidence="2" id="KW-0238">DNA-binding</keyword>
<gene>
    <name evidence="6" type="ORF">B4088_2161</name>
</gene>
<dbReference type="Gene3D" id="1.10.10.10">
    <property type="entry name" value="Winged helix-like DNA-binding domain superfamily/Winged helix DNA-binding domain"/>
    <property type="match status" value="1"/>
</dbReference>
<organism evidence="6 7">
    <name type="scientific">Bacillus cereus</name>
    <dbReference type="NCBI Taxonomy" id="1396"/>
    <lineage>
        <taxon>Bacteria</taxon>
        <taxon>Bacillati</taxon>
        <taxon>Bacillota</taxon>
        <taxon>Bacilli</taxon>
        <taxon>Bacillales</taxon>
        <taxon>Bacillaceae</taxon>
        <taxon>Bacillus</taxon>
        <taxon>Bacillus cereus group</taxon>
    </lineage>
</organism>
<dbReference type="SMART" id="SM00345">
    <property type="entry name" value="HTH_GNTR"/>
    <property type="match status" value="1"/>
</dbReference>
<dbReference type="AlphaFoldDB" id="A0A164PGS4"/>
<evidence type="ECO:0000256" key="2">
    <source>
        <dbReference type="ARBA" id="ARBA00023125"/>
    </source>
</evidence>
<dbReference type="GO" id="GO:0003700">
    <property type="term" value="F:DNA-binding transcription factor activity"/>
    <property type="evidence" value="ECO:0007669"/>
    <property type="project" value="InterPro"/>
</dbReference>
<dbReference type="InterPro" id="IPR036388">
    <property type="entry name" value="WH-like_DNA-bd_sf"/>
</dbReference>
<dbReference type="Pfam" id="PF00392">
    <property type="entry name" value="GntR"/>
    <property type="match status" value="1"/>
</dbReference>
<evidence type="ECO:0000313" key="6">
    <source>
        <dbReference type="EMBL" id="KZD66950.1"/>
    </source>
</evidence>
<dbReference type="EMBL" id="LJKE01000041">
    <property type="protein sequence ID" value="KZD66950.1"/>
    <property type="molecule type" value="Genomic_DNA"/>
</dbReference>
<dbReference type="GO" id="GO:0003677">
    <property type="term" value="F:DNA binding"/>
    <property type="evidence" value="ECO:0007669"/>
    <property type="project" value="UniProtKB-KW"/>
</dbReference>
<keyword evidence="3" id="KW-0804">Transcription</keyword>
<keyword evidence="4" id="KW-0175">Coiled coil</keyword>
<evidence type="ECO:0000259" key="5">
    <source>
        <dbReference type="PROSITE" id="PS50949"/>
    </source>
</evidence>
<dbReference type="PANTHER" id="PTHR38445:SF7">
    <property type="entry name" value="GNTR-FAMILY TRANSCRIPTIONAL REGULATOR"/>
    <property type="match status" value="1"/>
</dbReference>
<proteinExistence type="predicted"/>
<dbReference type="Proteomes" id="UP000076482">
    <property type="component" value="Unassembled WGS sequence"/>
</dbReference>
<reference evidence="6 7" key="1">
    <citation type="submission" date="2015-09" db="EMBL/GenBank/DDBJ databases">
        <title>Bacillus cereus food isolates.</title>
        <authorList>
            <person name="Boekhorst J."/>
        </authorList>
    </citation>
    <scope>NUCLEOTIDE SEQUENCE [LARGE SCALE GENOMIC DNA]</scope>
    <source>
        <strain evidence="6 7">B4088</strain>
    </source>
</reference>
<comment type="caution">
    <text evidence="6">The sequence shown here is derived from an EMBL/GenBank/DDBJ whole genome shotgun (WGS) entry which is preliminary data.</text>
</comment>